<sequence length="132" mass="14571">MIDELTHAKAILLAQEQKYRRSAFKWKLGYRALLISSAILASAAAIVSKLSLIENQETAEDLSSILAGAAAVAMTIIASLDFESNFRINRRSRHQVQLLLLDAHKSGVNADTLLDGLKEVVNRRTLELDKPD</sequence>
<keyword evidence="1" id="KW-1133">Transmembrane helix</keyword>
<evidence type="ECO:0008006" key="4">
    <source>
        <dbReference type="Google" id="ProtNLM"/>
    </source>
</evidence>
<keyword evidence="1" id="KW-0472">Membrane</keyword>
<accession>A0A3G7TJA5</accession>
<feature type="transmembrane region" description="Helical" evidence="1">
    <location>
        <begin position="28"/>
        <end position="50"/>
    </location>
</feature>
<dbReference type="EMBL" id="CP027753">
    <property type="protein sequence ID" value="AZE46462.1"/>
    <property type="molecule type" value="Genomic_DNA"/>
</dbReference>
<gene>
    <name evidence="2" type="ORF">C4K04_0767</name>
</gene>
<dbReference type="AlphaFoldDB" id="A0A3G7TJA5"/>
<reference evidence="2 3" key="1">
    <citation type="submission" date="2018-03" db="EMBL/GenBank/DDBJ databases">
        <title>Diversity of phytobeneficial traits revealed by whole-genome analysis of worldwide-isolated phenazine-producing Pseudomonas spp.</title>
        <authorList>
            <person name="Biessy A."/>
            <person name="Novinscak A."/>
            <person name="Blom J."/>
            <person name="Leger G."/>
            <person name="Thomashow L.S."/>
            <person name="Cazorla F.M."/>
            <person name="Josic D."/>
            <person name="Filion M."/>
        </authorList>
    </citation>
    <scope>NUCLEOTIDE SEQUENCE [LARGE SCALE GENOMIC DNA]</scope>
    <source>
        <strain evidence="2 3">B25</strain>
    </source>
</reference>
<feature type="transmembrane region" description="Helical" evidence="1">
    <location>
        <begin position="62"/>
        <end position="82"/>
    </location>
</feature>
<evidence type="ECO:0000256" key="1">
    <source>
        <dbReference type="SAM" id="Phobius"/>
    </source>
</evidence>
<evidence type="ECO:0000313" key="2">
    <source>
        <dbReference type="EMBL" id="AZE46462.1"/>
    </source>
</evidence>
<organism evidence="2 3">
    <name type="scientific">Pseudomonas chlororaphis</name>
    <dbReference type="NCBI Taxonomy" id="587753"/>
    <lineage>
        <taxon>Bacteria</taxon>
        <taxon>Pseudomonadati</taxon>
        <taxon>Pseudomonadota</taxon>
        <taxon>Gammaproteobacteria</taxon>
        <taxon>Pseudomonadales</taxon>
        <taxon>Pseudomonadaceae</taxon>
        <taxon>Pseudomonas</taxon>
    </lineage>
</organism>
<keyword evidence="1" id="KW-0812">Transmembrane</keyword>
<evidence type="ECO:0000313" key="3">
    <source>
        <dbReference type="Proteomes" id="UP000268048"/>
    </source>
</evidence>
<proteinExistence type="predicted"/>
<dbReference type="RefSeq" id="WP_124319035.1">
    <property type="nucleotide sequence ID" value="NZ_CP027753.1"/>
</dbReference>
<name>A0A3G7TJA5_9PSED</name>
<protein>
    <recommendedName>
        <fullName evidence="4">SMODS and SLOG-associating 2TM effector domain-containing protein</fullName>
    </recommendedName>
</protein>
<dbReference type="Proteomes" id="UP000268048">
    <property type="component" value="Chromosome"/>
</dbReference>